<evidence type="ECO:0000256" key="1">
    <source>
        <dbReference type="ARBA" id="ARBA00022598"/>
    </source>
</evidence>
<name>A0A7N0VC29_KALFE</name>
<keyword evidence="1" id="KW-0436">Ligase</keyword>
<dbReference type="InterPro" id="IPR042099">
    <property type="entry name" value="ANL_N_sf"/>
</dbReference>
<dbReference type="GO" id="GO:0016207">
    <property type="term" value="F:4-coumarate-CoA ligase activity"/>
    <property type="evidence" value="ECO:0007669"/>
    <property type="project" value="TreeGrafter"/>
</dbReference>
<reference evidence="3" key="1">
    <citation type="submission" date="2021-01" db="UniProtKB">
        <authorList>
            <consortium name="EnsemblPlants"/>
        </authorList>
    </citation>
    <scope>IDENTIFICATION</scope>
</reference>
<proteinExistence type="predicted"/>
<dbReference type="AlphaFoldDB" id="A0A7N0VC29"/>
<dbReference type="PANTHER" id="PTHR24096:SF169">
    <property type="entry name" value="4-COUMARATE--COA LIGASE 3"/>
    <property type="match status" value="1"/>
</dbReference>
<feature type="domain" description="AMP-dependent synthetase/ligase" evidence="2">
    <location>
        <begin position="69"/>
        <end position="313"/>
    </location>
</feature>
<evidence type="ECO:0000313" key="4">
    <source>
        <dbReference type="Proteomes" id="UP000594263"/>
    </source>
</evidence>
<dbReference type="InterPro" id="IPR020845">
    <property type="entry name" value="AMP-binding_CS"/>
</dbReference>
<keyword evidence="4" id="KW-1185">Reference proteome</keyword>
<dbReference type="OMA" id="QACEWED"/>
<dbReference type="PANTHER" id="PTHR24096">
    <property type="entry name" value="LONG-CHAIN-FATTY-ACID--COA LIGASE"/>
    <property type="match status" value="1"/>
</dbReference>
<dbReference type="EnsemblPlants" id="Kaladp0538s0001.1.v1.1">
    <property type="protein sequence ID" value="Kaladp0538s0001.1.v1.1"/>
    <property type="gene ID" value="Kaladp0538s0001.v1.1"/>
</dbReference>
<sequence length="333" mass="36347">MVSTHNLVSAMISIDSPHLPDHQQLLVEDPQKSIITSSEPEVDGDHVFRSKLPDILISNNMPLHTYCFERVADFADQTCLVVGSTGKAYSYSETHLLCKRAAAGLAKIGIGKGDVVMILLQNCAEFVFTFFGASMLGAVTTTANPFYTPPEIYKQLVASGAKLIVTQSQYVDKLKDNNVQAAVEEQLLLPQIHQDFKVVTVDDPPDNKCLPFSLLAEAANEAEIPEVVIDADDPVALPFSSGTTGLPKGVILTHRSLITSVAQQVDGDNPNLYLTRSDMVLCVLPLFHIYSLNSVLLCSLRAGSGVLLMHKFEIGTLIRERDFHPIIPTIIPH</sequence>
<dbReference type="PROSITE" id="PS00455">
    <property type="entry name" value="AMP_BINDING"/>
    <property type="match status" value="1"/>
</dbReference>
<accession>A0A7N0VC29</accession>
<dbReference type="Pfam" id="PF00501">
    <property type="entry name" value="AMP-binding"/>
    <property type="match status" value="1"/>
</dbReference>
<dbReference type="Gene3D" id="3.40.50.12780">
    <property type="entry name" value="N-terminal domain of ligase-like"/>
    <property type="match status" value="1"/>
</dbReference>
<organism evidence="3 4">
    <name type="scientific">Kalanchoe fedtschenkoi</name>
    <name type="common">Lavender scallops</name>
    <name type="synonym">South American air plant</name>
    <dbReference type="NCBI Taxonomy" id="63787"/>
    <lineage>
        <taxon>Eukaryota</taxon>
        <taxon>Viridiplantae</taxon>
        <taxon>Streptophyta</taxon>
        <taxon>Embryophyta</taxon>
        <taxon>Tracheophyta</taxon>
        <taxon>Spermatophyta</taxon>
        <taxon>Magnoliopsida</taxon>
        <taxon>eudicotyledons</taxon>
        <taxon>Gunneridae</taxon>
        <taxon>Pentapetalae</taxon>
        <taxon>Saxifragales</taxon>
        <taxon>Crassulaceae</taxon>
        <taxon>Kalanchoe</taxon>
    </lineage>
</organism>
<dbReference type="Proteomes" id="UP000594263">
    <property type="component" value="Unplaced"/>
</dbReference>
<protein>
    <recommendedName>
        <fullName evidence="2">AMP-dependent synthetase/ligase domain-containing protein</fullName>
    </recommendedName>
</protein>
<evidence type="ECO:0000313" key="3">
    <source>
        <dbReference type="EnsemblPlants" id="Kaladp0538s0001.1.v1.1"/>
    </source>
</evidence>
<dbReference type="Gramene" id="Kaladp0538s0001.1.v1.1">
    <property type="protein sequence ID" value="Kaladp0538s0001.1.v1.1"/>
    <property type="gene ID" value="Kaladp0538s0001.v1.1"/>
</dbReference>
<dbReference type="InterPro" id="IPR000873">
    <property type="entry name" value="AMP-dep_synth/lig_dom"/>
</dbReference>
<evidence type="ECO:0000259" key="2">
    <source>
        <dbReference type="Pfam" id="PF00501"/>
    </source>
</evidence>
<dbReference type="SUPFAM" id="SSF56801">
    <property type="entry name" value="Acetyl-CoA synthetase-like"/>
    <property type="match status" value="1"/>
</dbReference>